<dbReference type="PANTHER" id="PTHR21192:SF2">
    <property type="entry name" value="NADH DEHYDROGENASE [UBIQUINONE] 1 ALPHA SUBCOMPLEX ASSEMBLY FACTOR 3"/>
    <property type="match status" value="1"/>
</dbReference>
<gene>
    <name evidence="1" type="ORF">DIURU_000463</name>
</gene>
<dbReference type="GO" id="GO:0032981">
    <property type="term" value="P:mitochondrial respiratory chain complex I assembly"/>
    <property type="evidence" value="ECO:0007669"/>
    <property type="project" value="TreeGrafter"/>
</dbReference>
<organism evidence="1 2">
    <name type="scientific">Diutina rugosa</name>
    <name type="common">Yeast</name>
    <name type="synonym">Candida rugosa</name>
    <dbReference type="NCBI Taxonomy" id="5481"/>
    <lineage>
        <taxon>Eukaryota</taxon>
        <taxon>Fungi</taxon>
        <taxon>Dikarya</taxon>
        <taxon>Ascomycota</taxon>
        <taxon>Saccharomycotina</taxon>
        <taxon>Pichiomycetes</taxon>
        <taxon>Debaryomycetaceae</taxon>
        <taxon>Diutina</taxon>
    </lineage>
</organism>
<name>A0A642V3D8_DIURU</name>
<protein>
    <recommendedName>
        <fullName evidence="3">NADH dehydrogenase [ubiquinone] 1 alpha subcomplex assembly factor 3</fullName>
    </recommendedName>
</protein>
<dbReference type="GO" id="GO:0005743">
    <property type="term" value="C:mitochondrial inner membrane"/>
    <property type="evidence" value="ECO:0007669"/>
    <property type="project" value="TreeGrafter"/>
</dbReference>
<dbReference type="SUPFAM" id="SSF64076">
    <property type="entry name" value="MTH938-like"/>
    <property type="match status" value="1"/>
</dbReference>
<dbReference type="OrthoDB" id="20681at2759"/>
<accession>A0A642V3D8</accession>
<evidence type="ECO:0000313" key="2">
    <source>
        <dbReference type="Proteomes" id="UP000449547"/>
    </source>
</evidence>
<dbReference type="OMA" id="INIIDDW"/>
<sequence length="194" mass="21260">MNRSIVRRLGGTATRANLFGGKKQMNNKQLFTPPTKGESSSNPADLFKKNDILMFSEKPINYIESVRPFGFHLANNILIKSPNKEGDVIGALFLMTETFEVNLKDGGYKIDGVVVEFDETSVLSVLEKIHPKPELIVVGVGAKSRMLSPANRRYLSSLGMQIEVADSSRAAALYDLLATERPNVVAALLLPPNV</sequence>
<dbReference type="Pfam" id="PF04430">
    <property type="entry name" value="DUF498"/>
    <property type="match status" value="1"/>
</dbReference>
<dbReference type="GeneID" id="54779116"/>
<dbReference type="Proteomes" id="UP000449547">
    <property type="component" value="Unassembled WGS sequence"/>
</dbReference>
<evidence type="ECO:0000313" key="1">
    <source>
        <dbReference type="EMBL" id="KAA8907776.1"/>
    </source>
</evidence>
<keyword evidence="2" id="KW-1185">Reference proteome</keyword>
<dbReference type="AlphaFoldDB" id="A0A642V3D8"/>
<dbReference type="RefSeq" id="XP_034014782.1">
    <property type="nucleotide sequence ID" value="XM_034157524.1"/>
</dbReference>
<reference evidence="1 2" key="1">
    <citation type="submission" date="2019-07" db="EMBL/GenBank/DDBJ databases">
        <title>Genome assembly of two rare yeast pathogens: Diutina rugosa and Trichomonascus ciferrii.</title>
        <authorList>
            <person name="Mixao V."/>
            <person name="Saus E."/>
            <person name="Hansen A."/>
            <person name="Lass-Flor C."/>
            <person name="Gabaldon T."/>
        </authorList>
    </citation>
    <scope>NUCLEOTIDE SEQUENCE [LARGE SCALE GENOMIC DNA]</scope>
    <source>
        <strain evidence="1 2">CBS 613</strain>
    </source>
</reference>
<comment type="caution">
    <text evidence="1">The sequence shown here is derived from an EMBL/GenBank/DDBJ whole genome shotgun (WGS) entry which is preliminary data.</text>
</comment>
<dbReference type="InterPro" id="IPR036748">
    <property type="entry name" value="MTH938-like_sf"/>
</dbReference>
<dbReference type="VEuPathDB" id="FungiDB:DIURU_000463"/>
<evidence type="ECO:0008006" key="3">
    <source>
        <dbReference type="Google" id="ProtNLM"/>
    </source>
</evidence>
<proteinExistence type="predicted"/>
<dbReference type="EMBL" id="SWFT01000019">
    <property type="protein sequence ID" value="KAA8907776.1"/>
    <property type="molecule type" value="Genomic_DNA"/>
</dbReference>
<dbReference type="Gene3D" id="3.40.1230.10">
    <property type="entry name" value="MTH938-like"/>
    <property type="match status" value="1"/>
</dbReference>
<dbReference type="InterPro" id="IPR007523">
    <property type="entry name" value="NDUFAF3/AAMDC"/>
</dbReference>
<dbReference type="PANTHER" id="PTHR21192">
    <property type="entry name" value="NUCLEAR PROTEIN E3-3"/>
    <property type="match status" value="1"/>
</dbReference>